<comment type="caution">
    <text evidence="13">The sequence shown here is derived from an EMBL/GenBank/DDBJ whole genome shotgun (WGS) entry which is preliminary data.</text>
</comment>
<accession>A0A2T4MDG4</accession>
<dbReference type="InterPro" id="IPR027417">
    <property type="entry name" value="P-loop_NTPase"/>
</dbReference>
<name>A0A2T4MDG4_9STAP</name>
<gene>
    <name evidence="11" type="primary">tmk</name>
    <name evidence="14" type="ORF">B9M88_08510</name>
    <name evidence="13" type="ORF">GLV84_02195</name>
</gene>
<keyword evidence="8 11" id="KW-0067">ATP-binding</keyword>
<organism evidence="13 16">
    <name type="scientific">Staphylococcus agnetis</name>
    <dbReference type="NCBI Taxonomy" id="985762"/>
    <lineage>
        <taxon>Bacteria</taxon>
        <taxon>Bacillati</taxon>
        <taxon>Bacillota</taxon>
        <taxon>Bacilli</taxon>
        <taxon>Bacillales</taxon>
        <taxon>Staphylococcaceae</taxon>
        <taxon>Staphylococcus</taxon>
    </lineage>
</organism>
<dbReference type="PROSITE" id="PS01331">
    <property type="entry name" value="THYMIDYLATE_KINASE"/>
    <property type="match status" value="1"/>
</dbReference>
<dbReference type="PANTHER" id="PTHR10344:SF4">
    <property type="entry name" value="UMP-CMP KINASE 2, MITOCHONDRIAL"/>
    <property type="match status" value="1"/>
</dbReference>
<evidence type="ECO:0000259" key="12">
    <source>
        <dbReference type="Pfam" id="PF02223"/>
    </source>
</evidence>
<evidence type="ECO:0000313" key="14">
    <source>
        <dbReference type="EMBL" id="OTW30670.1"/>
    </source>
</evidence>
<comment type="catalytic activity">
    <reaction evidence="9 11">
        <text>dTMP + ATP = dTDP + ADP</text>
        <dbReference type="Rhea" id="RHEA:13517"/>
        <dbReference type="ChEBI" id="CHEBI:30616"/>
        <dbReference type="ChEBI" id="CHEBI:58369"/>
        <dbReference type="ChEBI" id="CHEBI:63528"/>
        <dbReference type="ChEBI" id="CHEBI:456216"/>
        <dbReference type="EC" id="2.7.4.9"/>
    </reaction>
</comment>
<reference evidence="14 15" key="1">
    <citation type="submission" date="2017-04" db="EMBL/GenBank/DDBJ databases">
        <title>Staphylococcus agnetis, a potential pathogen in the broiler production.</title>
        <authorList>
            <person name="Poulsen L."/>
        </authorList>
    </citation>
    <scope>NUCLEOTIDE SEQUENCE [LARGE SCALE GENOMIC DNA]</scope>
    <source>
        <strain evidence="14 15">723_310714_2_2_spleen</strain>
    </source>
</reference>
<evidence type="ECO:0000256" key="10">
    <source>
        <dbReference type="ARBA" id="ARBA00057735"/>
    </source>
</evidence>
<evidence type="ECO:0000256" key="7">
    <source>
        <dbReference type="ARBA" id="ARBA00022777"/>
    </source>
</evidence>
<evidence type="ECO:0000256" key="5">
    <source>
        <dbReference type="ARBA" id="ARBA00022727"/>
    </source>
</evidence>
<dbReference type="GeneID" id="57690666"/>
<dbReference type="CDD" id="cd01672">
    <property type="entry name" value="TMPK"/>
    <property type="match status" value="1"/>
</dbReference>
<evidence type="ECO:0000256" key="9">
    <source>
        <dbReference type="ARBA" id="ARBA00048743"/>
    </source>
</evidence>
<dbReference type="EC" id="2.7.4.9" evidence="2 11"/>
<dbReference type="GO" id="GO:0005524">
    <property type="term" value="F:ATP binding"/>
    <property type="evidence" value="ECO:0007669"/>
    <property type="project" value="UniProtKB-UniRule"/>
</dbReference>
<keyword evidence="15" id="KW-1185">Reference proteome</keyword>
<dbReference type="EMBL" id="NEFX01000016">
    <property type="protein sequence ID" value="OTW30670.1"/>
    <property type="molecule type" value="Genomic_DNA"/>
</dbReference>
<evidence type="ECO:0000256" key="3">
    <source>
        <dbReference type="ARBA" id="ARBA00017144"/>
    </source>
</evidence>
<protein>
    <recommendedName>
        <fullName evidence="3 11">Thymidylate kinase</fullName>
        <ecNumber evidence="2 11">2.7.4.9</ecNumber>
    </recommendedName>
    <alternativeName>
        <fullName evidence="11">dTMP kinase</fullName>
    </alternativeName>
</protein>
<evidence type="ECO:0000313" key="16">
    <source>
        <dbReference type="Proteomes" id="UP000646308"/>
    </source>
</evidence>
<proteinExistence type="inferred from homology"/>
<dbReference type="Proteomes" id="UP000646308">
    <property type="component" value="Unassembled WGS sequence"/>
</dbReference>
<dbReference type="PANTHER" id="PTHR10344">
    <property type="entry name" value="THYMIDYLATE KINASE"/>
    <property type="match status" value="1"/>
</dbReference>
<dbReference type="EMBL" id="WMFL01000035">
    <property type="protein sequence ID" value="NJI01684.1"/>
    <property type="molecule type" value="Genomic_DNA"/>
</dbReference>
<dbReference type="InterPro" id="IPR018095">
    <property type="entry name" value="Thymidylate_kin_CS"/>
</dbReference>
<evidence type="ECO:0000256" key="11">
    <source>
        <dbReference type="HAMAP-Rule" id="MF_00165"/>
    </source>
</evidence>
<dbReference type="OrthoDB" id="9774907at2"/>
<evidence type="ECO:0000256" key="8">
    <source>
        <dbReference type="ARBA" id="ARBA00022840"/>
    </source>
</evidence>
<evidence type="ECO:0000313" key="15">
    <source>
        <dbReference type="Proteomes" id="UP000195208"/>
    </source>
</evidence>
<dbReference type="InterPro" id="IPR039430">
    <property type="entry name" value="Thymidylate_kin-like_dom"/>
</dbReference>
<dbReference type="GO" id="GO:0006235">
    <property type="term" value="P:dTTP biosynthetic process"/>
    <property type="evidence" value="ECO:0007669"/>
    <property type="project" value="UniProtKB-UniRule"/>
</dbReference>
<evidence type="ECO:0000256" key="1">
    <source>
        <dbReference type="ARBA" id="ARBA00009776"/>
    </source>
</evidence>
<keyword evidence="6 11" id="KW-0547">Nucleotide-binding</keyword>
<keyword evidence="4 11" id="KW-0808">Transferase</keyword>
<comment type="similarity">
    <text evidence="1 11">Belongs to the thymidylate kinase family.</text>
</comment>
<evidence type="ECO:0000313" key="13">
    <source>
        <dbReference type="EMBL" id="NJI01684.1"/>
    </source>
</evidence>
<sequence length="204" mass="22640">MALFITIEGPEGSGKTTVLKAVVEQLSKDYDVIATREPGGVKTAEAIRNILLEGDAMDPRTEALLFAAARREHLVEKVLPALDKGITVICDRFIDSSLAYQGYARKIGVEAIQTINDFAIEGHAPDLTLYLDIPAEVGQARIMQNQRAQNRLDKEDKAFHARVIDGYQQLIQSHPKRYEVIDATQSIDAVIQDVLMVIKQRLAQ</sequence>
<evidence type="ECO:0000256" key="4">
    <source>
        <dbReference type="ARBA" id="ARBA00022679"/>
    </source>
</evidence>
<comment type="function">
    <text evidence="10 11">Phosphorylation of dTMP to form dTDP in both de novo and salvage pathways of dTTP synthesis.</text>
</comment>
<feature type="domain" description="Thymidylate kinase-like" evidence="12">
    <location>
        <begin position="7"/>
        <end position="193"/>
    </location>
</feature>
<dbReference type="RefSeq" id="WP_060552289.1">
    <property type="nucleotide sequence ID" value="NZ_CP009623.1"/>
</dbReference>
<evidence type="ECO:0000256" key="6">
    <source>
        <dbReference type="ARBA" id="ARBA00022741"/>
    </source>
</evidence>
<dbReference type="Proteomes" id="UP000195208">
    <property type="component" value="Unassembled WGS sequence"/>
</dbReference>
<dbReference type="KEGG" id="sagq:EP23_10845"/>
<dbReference type="AlphaFoldDB" id="A0A2T4MDG4"/>
<dbReference type="Pfam" id="PF02223">
    <property type="entry name" value="Thymidylate_kin"/>
    <property type="match status" value="1"/>
</dbReference>
<dbReference type="FunFam" id="3.40.50.300:FF:000225">
    <property type="entry name" value="Thymidylate kinase"/>
    <property type="match status" value="1"/>
</dbReference>
<dbReference type="HAMAP" id="MF_00165">
    <property type="entry name" value="Thymidylate_kinase"/>
    <property type="match status" value="1"/>
</dbReference>
<keyword evidence="7 11" id="KW-0418">Kinase</keyword>
<dbReference type="GO" id="GO:0004798">
    <property type="term" value="F:dTMP kinase activity"/>
    <property type="evidence" value="ECO:0007669"/>
    <property type="project" value="UniProtKB-UniRule"/>
</dbReference>
<dbReference type="Gene3D" id="3.40.50.300">
    <property type="entry name" value="P-loop containing nucleotide triphosphate hydrolases"/>
    <property type="match status" value="1"/>
</dbReference>
<dbReference type="InterPro" id="IPR018094">
    <property type="entry name" value="Thymidylate_kinase"/>
</dbReference>
<dbReference type="NCBIfam" id="TIGR00041">
    <property type="entry name" value="DTMP_kinase"/>
    <property type="match status" value="1"/>
</dbReference>
<keyword evidence="5 11" id="KW-0545">Nucleotide biosynthesis</keyword>
<dbReference type="GO" id="GO:0006227">
    <property type="term" value="P:dUDP biosynthetic process"/>
    <property type="evidence" value="ECO:0007669"/>
    <property type="project" value="TreeGrafter"/>
</dbReference>
<evidence type="ECO:0000256" key="2">
    <source>
        <dbReference type="ARBA" id="ARBA00012980"/>
    </source>
</evidence>
<dbReference type="GO" id="GO:0006233">
    <property type="term" value="P:dTDP biosynthetic process"/>
    <property type="evidence" value="ECO:0007669"/>
    <property type="project" value="InterPro"/>
</dbReference>
<dbReference type="SUPFAM" id="SSF52540">
    <property type="entry name" value="P-loop containing nucleoside triphosphate hydrolases"/>
    <property type="match status" value="1"/>
</dbReference>
<feature type="binding site" evidence="11">
    <location>
        <begin position="9"/>
        <end position="16"/>
    </location>
    <ligand>
        <name>ATP</name>
        <dbReference type="ChEBI" id="CHEBI:30616"/>
    </ligand>
</feature>
<reference evidence="13" key="2">
    <citation type="submission" date="2019-11" db="EMBL/GenBank/DDBJ databases">
        <title>Whole genome comparisons of Staphylococcus agnetis isolates from cattle and chickens.</title>
        <authorList>
            <person name="Rhoads D."/>
            <person name="Shwani A."/>
            <person name="Adkins P."/>
            <person name="Calcutt M."/>
            <person name="Middleton J."/>
        </authorList>
    </citation>
    <scope>NUCLEOTIDE SEQUENCE</scope>
    <source>
        <strain evidence="13">1387</strain>
    </source>
</reference>
<dbReference type="GO" id="GO:0005829">
    <property type="term" value="C:cytosol"/>
    <property type="evidence" value="ECO:0007669"/>
    <property type="project" value="TreeGrafter"/>
</dbReference>